<evidence type="ECO:0000313" key="5">
    <source>
        <dbReference type="Proteomes" id="UP000317940"/>
    </source>
</evidence>
<dbReference type="NCBIfam" id="TIGR00654">
    <property type="entry name" value="PhzF_family"/>
    <property type="match status" value="1"/>
</dbReference>
<gene>
    <name evidence="4" type="ORF">FHX73_115090</name>
</gene>
<accession>A0A561UP97</accession>
<protein>
    <submittedName>
        <fullName evidence="4">PhzF family phenazine biosynthesis protein</fullName>
    </submittedName>
</protein>
<dbReference type="AlphaFoldDB" id="A0A561UP97"/>
<comment type="similarity">
    <text evidence="1">Belongs to the PhzF family.</text>
</comment>
<name>A0A561UP97_9ACTN</name>
<evidence type="ECO:0000256" key="3">
    <source>
        <dbReference type="PIRSR" id="PIRSR016184-1"/>
    </source>
</evidence>
<dbReference type="PANTHER" id="PTHR13774">
    <property type="entry name" value="PHENAZINE BIOSYNTHESIS PROTEIN"/>
    <property type="match status" value="1"/>
</dbReference>
<dbReference type="OrthoDB" id="9788221at2"/>
<evidence type="ECO:0000256" key="1">
    <source>
        <dbReference type="ARBA" id="ARBA00008270"/>
    </source>
</evidence>
<dbReference type="GO" id="GO:0005737">
    <property type="term" value="C:cytoplasm"/>
    <property type="evidence" value="ECO:0007669"/>
    <property type="project" value="TreeGrafter"/>
</dbReference>
<proteinExistence type="inferred from homology"/>
<dbReference type="GO" id="GO:0016853">
    <property type="term" value="F:isomerase activity"/>
    <property type="evidence" value="ECO:0007669"/>
    <property type="project" value="UniProtKB-KW"/>
</dbReference>
<organism evidence="4 5">
    <name type="scientific">Kitasatospora viridis</name>
    <dbReference type="NCBI Taxonomy" id="281105"/>
    <lineage>
        <taxon>Bacteria</taxon>
        <taxon>Bacillati</taxon>
        <taxon>Actinomycetota</taxon>
        <taxon>Actinomycetes</taxon>
        <taxon>Kitasatosporales</taxon>
        <taxon>Streptomycetaceae</taxon>
        <taxon>Kitasatospora</taxon>
    </lineage>
</organism>
<dbReference type="PIRSF" id="PIRSF016184">
    <property type="entry name" value="PhzC_PhzF"/>
    <property type="match status" value="1"/>
</dbReference>
<dbReference type="PANTHER" id="PTHR13774:SF17">
    <property type="entry name" value="PHENAZINE BIOSYNTHESIS-LIKE DOMAIN-CONTAINING PROTEIN"/>
    <property type="match status" value="1"/>
</dbReference>
<keyword evidence="5" id="KW-1185">Reference proteome</keyword>
<sequence>MQITVIDAFTDRPFAGNPAAVCPLPAGDWPAEEWLRRVARELNLSETAFVRPLPDGEWGLRWFTPVTEVRLCGHATLATAHALREQGLVGAEPVRFHTLSGVLTAEPRPDGRIALDLPTAALTPTEVPEGLAEALGSPVLGCRETGELDILVAELGSEHAVRALAPDLAALTREVAVTAPAEDPASGYDFVSRFFAPTIGIPEDPVTGSAHTALAPFWAERLGRTALTGYQASPRGGLVECELAGDRVAVAGHAVSVLTGTLLATP</sequence>
<dbReference type="EMBL" id="VIWT01000001">
    <property type="protein sequence ID" value="TWG01198.1"/>
    <property type="molecule type" value="Genomic_DNA"/>
</dbReference>
<dbReference type="Gene3D" id="3.10.310.10">
    <property type="entry name" value="Diaminopimelate Epimerase, Chain A, domain 1"/>
    <property type="match status" value="2"/>
</dbReference>
<dbReference type="Proteomes" id="UP000317940">
    <property type="component" value="Unassembled WGS sequence"/>
</dbReference>
<comment type="caution">
    <text evidence="4">The sequence shown here is derived from an EMBL/GenBank/DDBJ whole genome shotgun (WGS) entry which is preliminary data.</text>
</comment>
<reference evidence="4 5" key="1">
    <citation type="submission" date="2019-06" db="EMBL/GenBank/DDBJ databases">
        <title>Sequencing the genomes of 1000 actinobacteria strains.</title>
        <authorList>
            <person name="Klenk H.-P."/>
        </authorList>
    </citation>
    <scope>NUCLEOTIDE SEQUENCE [LARGE SCALE GENOMIC DNA]</scope>
    <source>
        <strain evidence="4 5">DSM 44826</strain>
    </source>
</reference>
<evidence type="ECO:0000313" key="4">
    <source>
        <dbReference type="EMBL" id="TWG01198.1"/>
    </source>
</evidence>
<keyword evidence="2" id="KW-0413">Isomerase</keyword>
<dbReference type="Pfam" id="PF02567">
    <property type="entry name" value="PhzC-PhzF"/>
    <property type="match status" value="1"/>
</dbReference>
<dbReference type="InterPro" id="IPR003719">
    <property type="entry name" value="Phenazine_PhzF-like"/>
</dbReference>
<feature type="active site" evidence="3">
    <location>
        <position position="46"/>
    </location>
</feature>
<evidence type="ECO:0000256" key="2">
    <source>
        <dbReference type="ARBA" id="ARBA00023235"/>
    </source>
</evidence>
<dbReference type="SUPFAM" id="SSF54506">
    <property type="entry name" value="Diaminopimelate epimerase-like"/>
    <property type="match status" value="1"/>
</dbReference>
<dbReference type="RefSeq" id="WP_145907239.1">
    <property type="nucleotide sequence ID" value="NZ_BAAAMZ010000040.1"/>
</dbReference>